<dbReference type="InterPro" id="IPR036396">
    <property type="entry name" value="Cyt_P450_sf"/>
</dbReference>
<reference evidence="10 11" key="1">
    <citation type="submission" date="2018-06" db="EMBL/GenBank/DDBJ databases">
        <title>A transcriptomic atlas of mushroom development highlights an independent origin of complex multicellularity.</title>
        <authorList>
            <consortium name="DOE Joint Genome Institute"/>
            <person name="Krizsan K."/>
            <person name="Almasi E."/>
            <person name="Merenyi Z."/>
            <person name="Sahu N."/>
            <person name="Viragh M."/>
            <person name="Koszo T."/>
            <person name="Mondo S."/>
            <person name="Kiss B."/>
            <person name="Balint B."/>
            <person name="Kues U."/>
            <person name="Barry K."/>
            <person name="Hegedus J.C."/>
            <person name="Henrissat B."/>
            <person name="Johnson J."/>
            <person name="Lipzen A."/>
            <person name="Ohm R."/>
            <person name="Nagy I."/>
            <person name="Pangilinan J."/>
            <person name="Yan J."/>
            <person name="Xiong Y."/>
            <person name="Grigoriev I.V."/>
            <person name="Hibbett D.S."/>
            <person name="Nagy L.G."/>
        </authorList>
    </citation>
    <scope>NUCLEOTIDE SEQUENCE [LARGE SCALE GENOMIC DNA]</scope>
    <source>
        <strain evidence="10 11">SZMC22713</strain>
    </source>
</reference>
<dbReference type="Proteomes" id="UP000294933">
    <property type="component" value="Unassembled WGS sequence"/>
</dbReference>
<dbReference type="InterPro" id="IPR001128">
    <property type="entry name" value="Cyt_P450"/>
</dbReference>
<evidence type="ECO:0000256" key="6">
    <source>
        <dbReference type="ARBA" id="ARBA00023002"/>
    </source>
</evidence>
<dbReference type="InterPro" id="IPR002403">
    <property type="entry name" value="Cyt_P450_E_grp-IV"/>
</dbReference>
<keyword evidence="7 9" id="KW-0408">Iron</keyword>
<evidence type="ECO:0000313" key="10">
    <source>
        <dbReference type="EMBL" id="TDL22548.1"/>
    </source>
</evidence>
<dbReference type="PANTHER" id="PTHR24305:SF166">
    <property type="entry name" value="CYTOCHROME P450 12A4, MITOCHONDRIAL-RELATED"/>
    <property type="match status" value="1"/>
</dbReference>
<dbReference type="OrthoDB" id="1470350at2759"/>
<comment type="similarity">
    <text evidence="3">Belongs to the cytochrome P450 family.</text>
</comment>
<dbReference type="PANTHER" id="PTHR24305">
    <property type="entry name" value="CYTOCHROME P450"/>
    <property type="match status" value="1"/>
</dbReference>
<evidence type="ECO:0000313" key="11">
    <source>
        <dbReference type="Proteomes" id="UP000294933"/>
    </source>
</evidence>
<keyword evidence="4 9" id="KW-0349">Heme</keyword>
<dbReference type="GO" id="GO:0005506">
    <property type="term" value="F:iron ion binding"/>
    <property type="evidence" value="ECO:0007669"/>
    <property type="project" value="InterPro"/>
</dbReference>
<evidence type="ECO:0000256" key="8">
    <source>
        <dbReference type="ARBA" id="ARBA00023033"/>
    </source>
</evidence>
<evidence type="ECO:0000256" key="7">
    <source>
        <dbReference type="ARBA" id="ARBA00023004"/>
    </source>
</evidence>
<dbReference type="InterPro" id="IPR050121">
    <property type="entry name" value="Cytochrome_P450_monoxygenase"/>
</dbReference>
<evidence type="ECO:0000256" key="5">
    <source>
        <dbReference type="ARBA" id="ARBA00022723"/>
    </source>
</evidence>
<dbReference type="Pfam" id="PF00067">
    <property type="entry name" value="p450"/>
    <property type="match status" value="1"/>
</dbReference>
<keyword evidence="8" id="KW-0503">Monooxygenase</keyword>
<name>A0A4Y7Q5R8_9AGAM</name>
<evidence type="ECO:0000256" key="3">
    <source>
        <dbReference type="ARBA" id="ARBA00010617"/>
    </source>
</evidence>
<dbReference type="GO" id="GO:0004497">
    <property type="term" value="F:monooxygenase activity"/>
    <property type="evidence" value="ECO:0007669"/>
    <property type="project" value="UniProtKB-KW"/>
</dbReference>
<dbReference type="PRINTS" id="PR00465">
    <property type="entry name" value="EP450IV"/>
</dbReference>
<dbReference type="EMBL" id="ML170174">
    <property type="protein sequence ID" value="TDL22548.1"/>
    <property type="molecule type" value="Genomic_DNA"/>
</dbReference>
<dbReference type="STRING" id="50990.A0A4Y7Q5R8"/>
<keyword evidence="5 9" id="KW-0479">Metal-binding</keyword>
<comment type="cofactor">
    <cofactor evidence="1 9">
        <name>heme</name>
        <dbReference type="ChEBI" id="CHEBI:30413"/>
    </cofactor>
</comment>
<dbReference type="GO" id="GO:0020037">
    <property type="term" value="F:heme binding"/>
    <property type="evidence" value="ECO:0007669"/>
    <property type="project" value="InterPro"/>
</dbReference>
<evidence type="ECO:0000256" key="2">
    <source>
        <dbReference type="ARBA" id="ARBA00005179"/>
    </source>
</evidence>
<keyword evidence="11" id="KW-1185">Reference proteome</keyword>
<proteinExistence type="inferred from homology"/>
<dbReference type="GO" id="GO:0016705">
    <property type="term" value="F:oxidoreductase activity, acting on paired donors, with incorporation or reduction of molecular oxygen"/>
    <property type="evidence" value="ECO:0007669"/>
    <property type="project" value="InterPro"/>
</dbReference>
<accession>A0A4Y7Q5R8</accession>
<dbReference type="VEuPathDB" id="FungiDB:BD410DRAFT_839625"/>
<evidence type="ECO:0000256" key="4">
    <source>
        <dbReference type="ARBA" id="ARBA00022617"/>
    </source>
</evidence>
<dbReference type="Gene3D" id="1.10.630.10">
    <property type="entry name" value="Cytochrome P450"/>
    <property type="match status" value="1"/>
</dbReference>
<keyword evidence="6" id="KW-0560">Oxidoreductase</keyword>
<feature type="binding site" description="axial binding residue" evidence="9">
    <location>
        <position position="479"/>
    </location>
    <ligand>
        <name>heme</name>
        <dbReference type="ChEBI" id="CHEBI:30413"/>
    </ligand>
    <ligandPart>
        <name>Fe</name>
        <dbReference type="ChEBI" id="CHEBI:18248"/>
    </ligandPart>
</feature>
<sequence length="539" mass="61214">MAYALLVLESFVLFAGWHIWKSLRNAVVKSRIRNLPGPLRAAWFEGNMKQLHDAQGLPFLQGLAKYGSAVQIHGICGDEQIFISDPRALHSIVIKDQDIFEEANMLIQCHRLTLGYGLLGMLGEHHKRQRKMLNPVFNTKFMRQFTPLFYSITYKLRDKLATKVEPEGSKIDMLAWMSQVALELIGQAGFGYSFEVIDESTRNEYAECFRELIPTVFTLQAYLQFIPFLVKLGPPALRRFIVGLLPSRRIRRLKTIIDTLDHTSKMILKEKRHELESGDANAKKEGRDIISVLLRENEVASEDDRLPEHEILGQLSTFTFAAHDTTSAAVSRILYTLCKHPEAQEKLRIELKEARVHGDLPYDDLMALPYLDAICRETLRLYPPVPFIPRTSKKDTTIALLRPVTGTDGTLITSIPIANNQGLVIGILAANTDPEIWGPDAEEWRPERWLEPLRKSVQDARMPGVYSHTMTFLGGGRGCIGFKFSELEMKIVLSLLLEKFRLDLPDDEEIIWKLGSIQTPSVKGRVGERPYLPMKVTPV</sequence>
<organism evidence="10 11">
    <name type="scientific">Rickenella mellea</name>
    <dbReference type="NCBI Taxonomy" id="50990"/>
    <lineage>
        <taxon>Eukaryota</taxon>
        <taxon>Fungi</taxon>
        <taxon>Dikarya</taxon>
        <taxon>Basidiomycota</taxon>
        <taxon>Agaricomycotina</taxon>
        <taxon>Agaricomycetes</taxon>
        <taxon>Hymenochaetales</taxon>
        <taxon>Rickenellaceae</taxon>
        <taxon>Rickenella</taxon>
    </lineage>
</organism>
<comment type="pathway">
    <text evidence="2">Secondary metabolite biosynthesis.</text>
</comment>
<dbReference type="CDD" id="cd11069">
    <property type="entry name" value="CYP_FUM15-like"/>
    <property type="match status" value="1"/>
</dbReference>
<gene>
    <name evidence="10" type="ORF">BD410DRAFT_839625</name>
</gene>
<dbReference type="PRINTS" id="PR00385">
    <property type="entry name" value="P450"/>
</dbReference>
<dbReference type="SUPFAM" id="SSF48264">
    <property type="entry name" value="Cytochrome P450"/>
    <property type="match status" value="1"/>
</dbReference>
<evidence type="ECO:0000256" key="9">
    <source>
        <dbReference type="PIRSR" id="PIRSR602403-1"/>
    </source>
</evidence>
<dbReference type="AlphaFoldDB" id="A0A4Y7Q5R8"/>
<protein>
    <submittedName>
        <fullName evidence="10">Cytochrome P450</fullName>
    </submittedName>
</protein>
<evidence type="ECO:0000256" key="1">
    <source>
        <dbReference type="ARBA" id="ARBA00001971"/>
    </source>
</evidence>